<dbReference type="InterPro" id="IPR050596">
    <property type="entry name" value="AspAT/PAT-like"/>
</dbReference>
<reference evidence="8" key="1">
    <citation type="submission" date="2021-01" db="EMBL/GenBank/DDBJ databases">
        <authorList>
            <person name="Corre E."/>
            <person name="Pelletier E."/>
            <person name="Niang G."/>
            <person name="Scheremetjew M."/>
            <person name="Finn R."/>
            <person name="Kale V."/>
            <person name="Holt S."/>
            <person name="Cochrane G."/>
            <person name="Meng A."/>
            <person name="Brown T."/>
            <person name="Cohen L."/>
        </authorList>
    </citation>
    <scope>NUCLEOTIDE SEQUENCE</scope>
    <source>
        <strain evidence="8">CCMP 769</strain>
    </source>
</reference>
<dbReference type="InterPro" id="IPR015421">
    <property type="entry name" value="PyrdxlP-dep_Trfase_major"/>
</dbReference>
<dbReference type="InterPro" id="IPR004839">
    <property type="entry name" value="Aminotransferase_I/II_large"/>
</dbReference>
<evidence type="ECO:0000256" key="2">
    <source>
        <dbReference type="ARBA" id="ARBA00007441"/>
    </source>
</evidence>
<sequence>MELSVKLTDEAEDDDAVFRKPGTASLKRRATLLRYEEIHESREKELVQHGEKLVGFKPLRKTGVIYVTEQAAKKGFSPSDPSWANFGQGAPETGDIPGAPSRPKLVDIPPEFEEYAPVSGTTELRMAIANYYNEWFRQGQATLYTADNVCVVPGGRAGLTRIMSCIENAMVGYFLPDYTAYSEALGLFQSIVPVPIPQSSKFGMENQMPANYLDELVSRMDLGAILMSNPCNPTGAVLRGRDLAAYVEIARRWSCSMVMDEFYSHYLYLDADGRKDNGDPPMVSAAEFVQDVNSDPVLLVNGLTKGWRLPGWRLCWVVGPKKHIDLISAAGSYLDGGANAPFQHAALPLLQHDYVRRDVLSLQTHFRAKRDYMLGELKKFRIHPRKIPEATFYLWLDLSELPDPINDGLEFCHELLEENAIVINGIWFDLSPRGLRRHAAYGPCANFIRLSYGPPMEELKVGVEAIARVCQKHGVEAGG</sequence>
<dbReference type="GO" id="GO:0008483">
    <property type="term" value="F:transaminase activity"/>
    <property type="evidence" value="ECO:0007669"/>
    <property type="project" value="UniProtKB-KW"/>
</dbReference>
<comment type="cofactor">
    <cofactor evidence="1">
        <name>pyridoxal 5'-phosphate</name>
        <dbReference type="ChEBI" id="CHEBI:597326"/>
    </cofactor>
</comment>
<dbReference type="AlphaFoldDB" id="A0A7S3AD36"/>
<evidence type="ECO:0000259" key="7">
    <source>
        <dbReference type="Pfam" id="PF00155"/>
    </source>
</evidence>
<evidence type="ECO:0000313" key="8">
    <source>
        <dbReference type="EMBL" id="CAE0067465.1"/>
    </source>
</evidence>
<protein>
    <recommendedName>
        <fullName evidence="7">Aminotransferase class I/classII large domain-containing protein</fullName>
    </recommendedName>
</protein>
<keyword evidence="5" id="KW-0663">Pyridoxal phosphate</keyword>
<accession>A0A7S3AD36</accession>
<dbReference type="CDD" id="cd00609">
    <property type="entry name" value="AAT_like"/>
    <property type="match status" value="1"/>
</dbReference>
<dbReference type="GO" id="GO:0030170">
    <property type="term" value="F:pyridoxal phosphate binding"/>
    <property type="evidence" value="ECO:0007669"/>
    <property type="project" value="InterPro"/>
</dbReference>
<evidence type="ECO:0000313" key="9">
    <source>
        <dbReference type="EMBL" id="CAE0067466.1"/>
    </source>
</evidence>
<dbReference type="Gene3D" id="3.40.640.10">
    <property type="entry name" value="Type I PLP-dependent aspartate aminotransferase-like (Major domain)"/>
    <property type="match status" value="1"/>
</dbReference>
<dbReference type="GO" id="GO:0006520">
    <property type="term" value="P:amino acid metabolic process"/>
    <property type="evidence" value="ECO:0007669"/>
    <property type="project" value="InterPro"/>
</dbReference>
<feature type="region of interest" description="Disordered" evidence="6">
    <location>
        <begin position="78"/>
        <end position="103"/>
    </location>
</feature>
<gene>
    <name evidence="8" type="ORF">RMAR00112_LOCUS35544</name>
    <name evidence="9" type="ORF">RMAR00112_LOCUS35545</name>
</gene>
<evidence type="ECO:0000256" key="5">
    <source>
        <dbReference type="ARBA" id="ARBA00022898"/>
    </source>
</evidence>
<evidence type="ECO:0000256" key="1">
    <source>
        <dbReference type="ARBA" id="ARBA00001933"/>
    </source>
</evidence>
<organism evidence="8">
    <name type="scientific">Rhodosorus marinus</name>
    <dbReference type="NCBI Taxonomy" id="101924"/>
    <lineage>
        <taxon>Eukaryota</taxon>
        <taxon>Rhodophyta</taxon>
        <taxon>Stylonematophyceae</taxon>
        <taxon>Stylonematales</taxon>
        <taxon>Stylonemataceae</taxon>
        <taxon>Rhodosorus</taxon>
    </lineage>
</organism>
<evidence type="ECO:0000256" key="4">
    <source>
        <dbReference type="ARBA" id="ARBA00022679"/>
    </source>
</evidence>
<dbReference type="PANTHER" id="PTHR46383:SF1">
    <property type="entry name" value="ASPARTATE AMINOTRANSFERASE"/>
    <property type="match status" value="1"/>
</dbReference>
<dbReference type="SUPFAM" id="SSF53383">
    <property type="entry name" value="PLP-dependent transferases"/>
    <property type="match status" value="1"/>
</dbReference>
<keyword evidence="4" id="KW-0808">Transferase</keyword>
<evidence type="ECO:0000256" key="6">
    <source>
        <dbReference type="SAM" id="MobiDB-lite"/>
    </source>
</evidence>
<feature type="domain" description="Aminotransferase class I/classII large" evidence="7">
    <location>
        <begin position="85"/>
        <end position="466"/>
    </location>
</feature>
<dbReference type="InterPro" id="IPR015424">
    <property type="entry name" value="PyrdxlP-dep_Trfase"/>
</dbReference>
<comment type="similarity">
    <text evidence="2">Belongs to the class-I pyridoxal-phosphate-dependent aminotransferase family.</text>
</comment>
<dbReference type="PANTHER" id="PTHR46383">
    <property type="entry name" value="ASPARTATE AMINOTRANSFERASE"/>
    <property type="match status" value="1"/>
</dbReference>
<proteinExistence type="inferred from homology"/>
<dbReference type="EMBL" id="HBHW01045844">
    <property type="protein sequence ID" value="CAE0067465.1"/>
    <property type="molecule type" value="Transcribed_RNA"/>
</dbReference>
<keyword evidence="3" id="KW-0032">Aminotransferase</keyword>
<dbReference type="EMBL" id="HBHW01045845">
    <property type="protein sequence ID" value="CAE0067466.1"/>
    <property type="molecule type" value="Transcribed_RNA"/>
</dbReference>
<evidence type="ECO:0000256" key="3">
    <source>
        <dbReference type="ARBA" id="ARBA00022576"/>
    </source>
</evidence>
<dbReference type="Pfam" id="PF00155">
    <property type="entry name" value="Aminotran_1_2"/>
    <property type="match status" value="1"/>
</dbReference>
<name>A0A7S3AD36_9RHOD</name>